<dbReference type="RefSeq" id="WP_000600039.1">
    <property type="nucleotide sequence ID" value="NZ_CP011357.1"/>
</dbReference>
<name>A0A1W6WYF8_BACTU</name>
<evidence type="ECO:0000313" key="2">
    <source>
        <dbReference type="EMBL" id="ARP61574.1"/>
    </source>
</evidence>
<proteinExistence type="predicted"/>
<dbReference type="SMR" id="A0A1W6WYF8"/>
<evidence type="ECO:0000313" key="3">
    <source>
        <dbReference type="Proteomes" id="UP000194143"/>
    </source>
</evidence>
<dbReference type="Proteomes" id="UP000194143">
    <property type="component" value="Plasmid poh2"/>
</dbReference>
<dbReference type="KEGG" id="bthy:AQ980_31430"/>
<organism evidence="2 3">
    <name type="scientific">Bacillus thuringiensis</name>
    <dbReference type="NCBI Taxonomy" id="1428"/>
    <lineage>
        <taxon>Bacteria</taxon>
        <taxon>Bacillati</taxon>
        <taxon>Bacillota</taxon>
        <taxon>Bacilli</taxon>
        <taxon>Bacillales</taxon>
        <taxon>Bacillaceae</taxon>
        <taxon>Bacillus</taxon>
        <taxon>Bacillus cereus group</taxon>
    </lineage>
</organism>
<geneLocation type="plasmid" evidence="2 3">
    <name>poh2</name>
</geneLocation>
<keyword evidence="1" id="KW-1133">Transmembrane helix</keyword>
<gene>
    <name evidence="2" type="ORF">CAB88_31685</name>
</gene>
<dbReference type="GeneID" id="67470629"/>
<feature type="transmembrane region" description="Helical" evidence="1">
    <location>
        <begin position="86"/>
        <end position="105"/>
    </location>
</feature>
<feature type="transmembrane region" description="Helical" evidence="1">
    <location>
        <begin position="296"/>
        <end position="316"/>
    </location>
</feature>
<accession>A0A1W6WYF8</accession>
<evidence type="ECO:0000256" key="1">
    <source>
        <dbReference type="SAM" id="Phobius"/>
    </source>
</evidence>
<feature type="transmembrane region" description="Helical" evidence="1">
    <location>
        <begin position="261"/>
        <end position="290"/>
    </location>
</feature>
<reference evidence="2 3" key="1">
    <citation type="submission" date="2017-04" db="EMBL/GenBank/DDBJ databases">
        <title>Complete Genome Sequence of Bacillus thuringiensis type Strain ATCC 10792.</title>
        <authorList>
            <person name="Oh D.-H."/>
            <person name="Park B.-J."/>
            <person name="Shuai W."/>
            <person name="Chelliah R."/>
        </authorList>
    </citation>
    <scope>NUCLEOTIDE SEQUENCE [LARGE SCALE GENOMIC DNA]</scope>
    <source>
        <strain evidence="2 3">ATCC 10792</strain>
        <plasmid evidence="2 3">poh2</plasmid>
    </source>
</reference>
<feature type="transmembrane region" description="Helical" evidence="1">
    <location>
        <begin position="12"/>
        <end position="30"/>
    </location>
</feature>
<feature type="transmembrane region" description="Helical" evidence="1">
    <location>
        <begin position="111"/>
        <end position="129"/>
    </location>
</feature>
<keyword evidence="1" id="KW-0812">Transmembrane</keyword>
<evidence type="ECO:0008006" key="4">
    <source>
        <dbReference type="Google" id="ProtNLM"/>
    </source>
</evidence>
<sequence length="323" mass="37796">MILFIEAISKILGYSLFFYGLWALLGAPFLQGELEKNFRRWKNRREIKRWEEVHQTAKRNDGVHPFVKHLELLLSSISKNSKKINVFNFLFASMLVFVITVSVLYFLIHDLVFALGIGITFGILPYVAIRYRLTMLRLKTQYAFLIEYHVLFQNYQSTSKDIYYTMLNAVKETKNKELKHIYMKLLSSLQKDRGNLEFERAVNVFSYSINSTFAKRFAKLLKKAHIDRGDITMSLMDLNADIKKRKQDIQTDKTRKLETVILGYSPMVLFPLMIFLAYRISGVVDFWYVFQQKTPIILFTISLVMSIFSVLTAIVMSKPRADI</sequence>
<dbReference type="EMBL" id="CP021063">
    <property type="protein sequence ID" value="ARP61574.1"/>
    <property type="molecule type" value="Genomic_DNA"/>
</dbReference>
<keyword evidence="1" id="KW-0472">Membrane</keyword>
<keyword evidence="3" id="KW-1185">Reference proteome</keyword>
<dbReference type="AlphaFoldDB" id="A0A1W6WYF8"/>
<protein>
    <recommendedName>
        <fullName evidence="4">Type II secretion system protein GspF domain-containing protein</fullName>
    </recommendedName>
</protein>
<keyword evidence="2" id="KW-0614">Plasmid</keyword>